<dbReference type="GO" id="GO:0046872">
    <property type="term" value="F:metal ion binding"/>
    <property type="evidence" value="ECO:0007669"/>
    <property type="project" value="UniProtKB-KW"/>
</dbReference>
<dbReference type="SUPFAM" id="SSF140683">
    <property type="entry name" value="SP0561-like"/>
    <property type="match status" value="1"/>
</dbReference>
<keyword evidence="4 6" id="KW-0408">Iron</keyword>
<dbReference type="InterPro" id="IPR019903">
    <property type="entry name" value="RIC_family"/>
</dbReference>
<keyword evidence="3 6" id="KW-0479">Metal-binding</keyword>
<comment type="caution">
    <text evidence="8">The sequence shown here is derived from an EMBL/GenBank/DDBJ whole genome shotgun (WGS) entry which is preliminary data.</text>
</comment>
<dbReference type="AlphaFoldDB" id="G5JF67"/>
<proteinExistence type="inferred from homology"/>
<dbReference type="Proteomes" id="UP000005413">
    <property type="component" value="Unassembled WGS sequence"/>
</dbReference>
<evidence type="ECO:0000256" key="4">
    <source>
        <dbReference type="ARBA" id="ARBA00023004"/>
    </source>
</evidence>
<dbReference type="HAMAP" id="MF_01156">
    <property type="entry name" value="RIC_ScdA"/>
    <property type="match status" value="1"/>
</dbReference>
<sequence length="224" mass="25557">MINKNDIVADVVTDYPKAADVFRSVGIDFCCGGNVTIEKAAEDNKKVNLDGLMERLNEIENTNSKGSLNPKYLTVPSLVQYIQSAYHEPLREEFKNLTPYVTKLSKVHGPNNPYLVELKSVYDTFRKGMLEHTEKEDDVDFPKLIQYANGEQVDDIQDIIDDLVSDHNGTGELLEKMRELTSDFQPPAEACGTWRLVYQRLKDLEAFTHEHVHLENHVLFKKVS</sequence>
<evidence type="ECO:0000256" key="2">
    <source>
        <dbReference type="ARBA" id="ARBA00022490"/>
    </source>
</evidence>
<keyword evidence="9" id="KW-1185">Reference proteome</keyword>
<dbReference type="OrthoDB" id="9797132at2"/>
<dbReference type="InterPro" id="IPR012312">
    <property type="entry name" value="Hemerythrin-like"/>
</dbReference>
<dbReference type="PANTHER" id="PTHR36438">
    <property type="entry name" value="IRON-SULFUR CLUSTER REPAIR PROTEIN YTFE"/>
    <property type="match status" value="1"/>
</dbReference>
<dbReference type="Pfam" id="PF04405">
    <property type="entry name" value="ScdA_N"/>
    <property type="match status" value="1"/>
</dbReference>
<dbReference type="Gene3D" id="1.20.120.520">
    <property type="entry name" value="nmb1532 protein domain like"/>
    <property type="match status" value="1"/>
</dbReference>
<comment type="similarity">
    <text evidence="6">Belongs to the RIC family. ScdA subfamily.</text>
</comment>
<dbReference type="Pfam" id="PF01814">
    <property type="entry name" value="Hemerythrin"/>
    <property type="match status" value="1"/>
</dbReference>
<keyword evidence="5 6" id="KW-0346">Stress response</keyword>
<evidence type="ECO:0000313" key="9">
    <source>
        <dbReference type="Proteomes" id="UP000005413"/>
    </source>
</evidence>
<reference evidence="8 9" key="1">
    <citation type="journal article" date="2012" name="BMC Genomics">
        <title>Comparative genomic analysis of the genus Staphylococcus including Staphylococcus aureus and its newly described sister species Staphylococcus simiae.</title>
        <authorList>
            <person name="Suzuki H."/>
            <person name="Lefebure T."/>
            <person name="Pavinski Bitar P."/>
            <person name="Stanhope M.J."/>
        </authorList>
    </citation>
    <scope>NUCLEOTIDE SEQUENCE [LARGE SCALE GENOMIC DNA]</scope>
    <source>
        <strain evidence="8 9">CCM 7213</strain>
    </source>
</reference>
<dbReference type="GO" id="GO:0006979">
    <property type="term" value="P:response to oxidative stress"/>
    <property type="evidence" value="ECO:0007669"/>
    <property type="project" value="UniProtKB-UniRule"/>
</dbReference>
<evidence type="ECO:0000256" key="3">
    <source>
        <dbReference type="ARBA" id="ARBA00022723"/>
    </source>
</evidence>
<evidence type="ECO:0000313" key="8">
    <source>
        <dbReference type="EMBL" id="EHJ09159.1"/>
    </source>
</evidence>
<comment type="subcellular location">
    <subcellularLocation>
        <location evidence="1 6">Cytoplasm</location>
    </subcellularLocation>
</comment>
<dbReference type="RefSeq" id="WP_002461598.1">
    <property type="nucleotide sequence ID" value="NZ_AEUN01000011.1"/>
</dbReference>
<dbReference type="NCBIfam" id="NF009777">
    <property type="entry name" value="PRK13276.1"/>
    <property type="match status" value="1"/>
</dbReference>
<dbReference type="GO" id="GO:0051409">
    <property type="term" value="P:response to nitrosative stress"/>
    <property type="evidence" value="ECO:0007669"/>
    <property type="project" value="UniProtKB-UniRule"/>
</dbReference>
<evidence type="ECO:0000259" key="7">
    <source>
        <dbReference type="Pfam" id="PF01814"/>
    </source>
</evidence>
<dbReference type="InterPro" id="IPR038062">
    <property type="entry name" value="ScdA-like_N_sf"/>
</dbReference>
<feature type="domain" description="Hemerythrin-like" evidence="7">
    <location>
        <begin position="85"/>
        <end position="222"/>
    </location>
</feature>
<dbReference type="NCBIfam" id="TIGR03652">
    <property type="entry name" value="FeS_repair_RIC"/>
    <property type="match status" value="1"/>
</dbReference>
<name>G5JF67_9STAP</name>
<evidence type="ECO:0000256" key="1">
    <source>
        <dbReference type="ARBA" id="ARBA00004496"/>
    </source>
</evidence>
<evidence type="ECO:0000256" key="6">
    <source>
        <dbReference type="HAMAP-Rule" id="MF_01156"/>
    </source>
</evidence>
<keyword evidence="2 6" id="KW-0963">Cytoplasm</keyword>
<gene>
    <name evidence="6" type="primary">scdA</name>
    <name evidence="8" type="ORF">SS7213T_00294</name>
</gene>
<dbReference type="PATRIC" id="fig|911238.3.peg.56"/>
<dbReference type="InterPro" id="IPR023551">
    <property type="entry name" value="ScdA"/>
</dbReference>
<accession>G5JF67</accession>
<organism evidence="8 9">
    <name type="scientific">Staphylococcus simiae CCM 7213 = CCUG 51256</name>
    <dbReference type="NCBI Taxonomy" id="911238"/>
    <lineage>
        <taxon>Bacteria</taxon>
        <taxon>Bacillati</taxon>
        <taxon>Bacillota</taxon>
        <taxon>Bacilli</taxon>
        <taxon>Bacillales</taxon>
        <taxon>Staphylococcaceae</taxon>
        <taxon>Staphylococcus</taxon>
    </lineage>
</organism>
<comment type="function">
    <text evidence="6">Di-iron-containing protein involved in the repair of iron-sulfur clusters damaged by oxidative and nitrosative stress conditions.</text>
</comment>
<dbReference type="GO" id="GO:0005737">
    <property type="term" value="C:cytoplasm"/>
    <property type="evidence" value="ECO:0007669"/>
    <property type="project" value="UniProtKB-SubCell"/>
</dbReference>
<dbReference type="GO" id="GO:0030091">
    <property type="term" value="P:protein repair"/>
    <property type="evidence" value="ECO:0007669"/>
    <property type="project" value="UniProtKB-UniRule"/>
</dbReference>
<protein>
    <recommendedName>
        <fullName evidence="6">Iron-sulfur cluster repair protein ScdA</fullName>
    </recommendedName>
</protein>
<dbReference type="EMBL" id="AEUN01000011">
    <property type="protein sequence ID" value="EHJ09159.1"/>
    <property type="molecule type" value="Genomic_DNA"/>
</dbReference>
<dbReference type="Gene3D" id="1.10.3910.10">
    <property type="entry name" value="SP0561-like"/>
    <property type="match status" value="1"/>
</dbReference>
<evidence type="ECO:0000256" key="5">
    <source>
        <dbReference type="ARBA" id="ARBA00023016"/>
    </source>
</evidence>
<comment type="subunit">
    <text evidence="6">Homodimer.</text>
</comment>
<dbReference type="PANTHER" id="PTHR36438:SF1">
    <property type="entry name" value="IRON-SULFUR CLUSTER REPAIR PROTEIN YTFE"/>
    <property type="match status" value="1"/>
</dbReference>